<organism evidence="5 6">
    <name type="scientific">Sphaerobolus stellatus (strain SS14)</name>
    <dbReference type="NCBI Taxonomy" id="990650"/>
    <lineage>
        <taxon>Eukaryota</taxon>
        <taxon>Fungi</taxon>
        <taxon>Dikarya</taxon>
        <taxon>Basidiomycota</taxon>
        <taxon>Agaricomycotina</taxon>
        <taxon>Agaricomycetes</taxon>
        <taxon>Phallomycetidae</taxon>
        <taxon>Geastrales</taxon>
        <taxon>Sphaerobolaceae</taxon>
        <taxon>Sphaerobolus</taxon>
    </lineage>
</organism>
<dbReference type="OrthoDB" id="2527272at2759"/>
<feature type="region of interest" description="Disordered" evidence="2">
    <location>
        <begin position="549"/>
        <end position="575"/>
    </location>
</feature>
<protein>
    <submittedName>
        <fullName evidence="5">Unplaced genomic scaffold SPHSTscaffold_114, whole genome shotgun sequence</fullName>
    </submittedName>
</protein>
<evidence type="ECO:0000313" key="6">
    <source>
        <dbReference type="Proteomes" id="UP000054279"/>
    </source>
</evidence>
<evidence type="ECO:0000259" key="4">
    <source>
        <dbReference type="Pfam" id="PF18721"/>
    </source>
</evidence>
<evidence type="ECO:0000256" key="2">
    <source>
        <dbReference type="SAM" id="MobiDB-lite"/>
    </source>
</evidence>
<dbReference type="InterPro" id="IPR040898">
    <property type="entry name" value="CxC6"/>
</dbReference>
<keyword evidence="6" id="KW-1185">Reference proteome</keyword>
<feature type="coiled-coil region" evidence="1">
    <location>
        <begin position="591"/>
        <end position="618"/>
    </location>
</feature>
<feature type="compositionally biased region" description="Polar residues" evidence="2">
    <location>
        <begin position="29"/>
        <end position="39"/>
    </location>
</feature>
<dbReference type="Pfam" id="PF18718">
    <property type="entry name" value="CxC5"/>
    <property type="match status" value="1"/>
</dbReference>
<proteinExistence type="predicted"/>
<name>A0A0C9TY25_SPHS4</name>
<feature type="domain" description="CxC6 like cysteine cluster associated with KDZ" evidence="4">
    <location>
        <begin position="1019"/>
        <end position="1082"/>
    </location>
</feature>
<sequence length="1285" mass="145617">MQTRTGRTYTSAVNASAVPPQQAAPDINPSISDNGTLNGVNGVVTDRHEQTIMHTRSNNNDKDQEAGDLPVPPPPLKPQKSRRGRKTAGDKDKQDANAAQTDVEATGALKKLDELGVPHDLPAQSLPGALEPHGKGITKELPTETSPVTGSVNEPKTPPPHSVAAPSFIMKPPMEEEIGRHTVTVIINDAKGMNALPREKVQGRLEVFKRKLGTSERAEYYIKTVQALRELSEGSSPLKARRGYIETWQRTDESEEPILVRHGRSDRILGADPAQLPEQLISLSPARIPVRKAPSGGFTTELTWGSSVGTVNFAPFSTFNTEFGGEESGLNAIEKSLQLEQSEGQTHRAISSRMNSPVDDFWTTESVTGNTDKGVLLEKSKFGPFTIYIRKKLGVEEFSEKVFTFETTLKRYKAIKDLEKIFVDNNWRVPRKAFEFKLPDDDFLYPNVIITKLMFANILGIADTTLGNDIKWVEKVRCLPEMWENHDIMSQLRPKYRGIKAKELYYSALALEEKKKRKDTDEAAGFTKKAKAKVKLVASKELQAIKRKKRMEIEEEDEEDEEERPRKKKATKDDIRVGERERRQVALEALVKKVKSKKRELEYEQDSSEDEMEEINITSDHMDETEHILSPLRGLLFFLLPSMPFNAREFFLFLNNYIPTTLSIQRTIRGVETVFAMRPLALLAKNQQAYRAGKSAWNTEIANIITEAFILDDEEPTVPGINPHSAVTERIIADFQSIMDTLGLCDDEPPPDLTFQPIPVLAPKYLNCPFCPIKRPLYKTDGVFQVQLINRNMQLVKAYLVAAECTHCHATFFPDRSTRLNQNGERIEILEYDSEYLRSSGSRNWIHRNVAKVQEAAFMQFHASWSGFASFFNCAFGHGEIWLTVDESRKIYTEYFSRRLLLAHQVHLMFSCHCDPSSKDLVTAVLAHIKGRNSGIIAGAKIHTCQECTQAKKYFSELGNPRDLLKQSVESVVSGSLEDGIPIENRPLTSEELSDNLPKVIHQVPPPPGTERGWIRMAVMDGKTLGHRICAVPKCCGALLDYKQGRFCKDHIGKVEFCGIDNCENPIVKKGSFTCQERACRSILDAYQSRFGRESFAGVHRHLKAQRHEWEQKPSYVDKTQLLSGDEGEEEVSRGHTFRARKCYNSESTPQVFQFLTQVWQENEVKPSFISYDNACNLLRHITRQYSDSSWIHATHFIVDAFHYINHQSTDLLCHISTSGYRKKYLVRSFNTEAAEQLNAWMDGYEAQLRQMTDYNFDFVVQVALMLYKEKRENEISQKNLGLNV</sequence>
<evidence type="ECO:0000256" key="1">
    <source>
        <dbReference type="SAM" id="Coils"/>
    </source>
</evidence>
<evidence type="ECO:0000313" key="5">
    <source>
        <dbReference type="EMBL" id="KIJ35388.1"/>
    </source>
</evidence>
<feature type="compositionally biased region" description="Acidic residues" evidence="2">
    <location>
        <begin position="553"/>
        <end position="562"/>
    </location>
</feature>
<feature type="region of interest" description="Disordered" evidence="2">
    <location>
        <begin position="143"/>
        <end position="166"/>
    </location>
</feature>
<feature type="compositionally biased region" description="Polar residues" evidence="2">
    <location>
        <begin position="143"/>
        <end position="154"/>
    </location>
</feature>
<dbReference type="EMBL" id="KN837189">
    <property type="protein sequence ID" value="KIJ35388.1"/>
    <property type="molecule type" value="Genomic_DNA"/>
</dbReference>
<keyword evidence="1" id="KW-0175">Coiled coil</keyword>
<dbReference type="HOGENOM" id="CLU_262741_0_0_1"/>
<dbReference type="InterPro" id="IPR041539">
    <property type="entry name" value="CxC5"/>
</dbReference>
<dbReference type="Pfam" id="PF18721">
    <property type="entry name" value="CxC6"/>
    <property type="match status" value="1"/>
</dbReference>
<feature type="compositionally biased region" description="Polar residues" evidence="2">
    <location>
        <begin position="1"/>
        <end position="14"/>
    </location>
</feature>
<evidence type="ECO:0000259" key="3">
    <source>
        <dbReference type="Pfam" id="PF18718"/>
    </source>
</evidence>
<accession>A0A0C9TY25</accession>
<feature type="domain" description="CxC5 like cysteine cluster associated with KDZ" evidence="3">
    <location>
        <begin position="759"/>
        <end position="875"/>
    </location>
</feature>
<dbReference type="Proteomes" id="UP000054279">
    <property type="component" value="Unassembled WGS sequence"/>
</dbReference>
<feature type="region of interest" description="Disordered" evidence="2">
    <location>
        <begin position="1"/>
        <end position="103"/>
    </location>
</feature>
<gene>
    <name evidence="5" type="ORF">M422DRAFT_262350</name>
</gene>
<reference evidence="5 6" key="1">
    <citation type="submission" date="2014-06" db="EMBL/GenBank/DDBJ databases">
        <title>Evolutionary Origins and Diversification of the Mycorrhizal Mutualists.</title>
        <authorList>
            <consortium name="DOE Joint Genome Institute"/>
            <consortium name="Mycorrhizal Genomics Consortium"/>
            <person name="Kohler A."/>
            <person name="Kuo A."/>
            <person name="Nagy L.G."/>
            <person name="Floudas D."/>
            <person name="Copeland A."/>
            <person name="Barry K.W."/>
            <person name="Cichocki N."/>
            <person name="Veneault-Fourrey C."/>
            <person name="LaButti K."/>
            <person name="Lindquist E.A."/>
            <person name="Lipzen A."/>
            <person name="Lundell T."/>
            <person name="Morin E."/>
            <person name="Murat C."/>
            <person name="Riley R."/>
            <person name="Ohm R."/>
            <person name="Sun H."/>
            <person name="Tunlid A."/>
            <person name="Henrissat B."/>
            <person name="Grigoriev I.V."/>
            <person name="Hibbett D.S."/>
            <person name="Martin F."/>
        </authorList>
    </citation>
    <scope>NUCLEOTIDE SEQUENCE [LARGE SCALE GENOMIC DNA]</scope>
    <source>
        <strain evidence="5 6">SS14</strain>
    </source>
</reference>